<name>A0A6P3BA46_BURL3</name>
<keyword evidence="1" id="KW-0812">Transmembrane</keyword>
<dbReference type="RefSeq" id="WP_174974615.1">
    <property type="nucleotide sequence ID" value="NZ_CABVPS010000019.1"/>
</dbReference>
<dbReference type="EMBL" id="CABVPU010000061">
    <property type="protein sequence ID" value="VWC48659.1"/>
    <property type="molecule type" value="Genomic_DNA"/>
</dbReference>
<proteinExistence type="predicted"/>
<protein>
    <submittedName>
        <fullName evidence="2">Membrane protein</fullName>
    </submittedName>
</protein>
<evidence type="ECO:0000313" key="2">
    <source>
        <dbReference type="EMBL" id="VWC48659.1"/>
    </source>
</evidence>
<dbReference type="AlphaFoldDB" id="A0A6P3BA46"/>
<keyword evidence="1" id="KW-0472">Membrane</keyword>
<evidence type="ECO:0000313" key="3">
    <source>
        <dbReference type="Proteomes" id="UP000494174"/>
    </source>
</evidence>
<dbReference type="InterPro" id="IPR012994">
    <property type="entry name" value="YbgT_YccB"/>
</dbReference>
<dbReference type="InterPro" id="IPR011724">
    <property type="entry name" value="Cyd_oper_YbgT"/>
</dbReference>
<dbReference type="Proteomes" id="UP000494174">
    <property type="component" value="Unassembled WGS sequence"/>
</dbReference>
<feature type="transmembrane region" description="Helical" evidence="1">
    <location>
        <begin position="6"/>
        <end position="24"/>
    </location>
</feature>
<reference evidence="2 3" key="1">
    <citation type="submission" date="2019-09" db="EMBL/GenBank/DDBJ databases">
        <authorList>
            <person name="Depoorter E."/>
        </authorList>
    </citation>
    <scope>NUCLEOTIDE SEQUENCE [LARGE SCALE GENOMIC DNA]</scope>
    <source>
        <strain evidence="2">R-15945</strain>
    </source>
</reference>
<dbReference type="NCBIfam" id="TIGR02106">
    <property type="entry name" value="cyd_oper_ybgT"/>
    <property type="match status" value="1"/>
</dbReference>
<keyword evidence="1" id="KW-1133">Transmembrane helix</keyword>
<sequence>MWYFSWILGIGVALGFGIINAMWLEAEVFSRGDKLNGASSPRPGGKVS</sequence>
<gene>
    <name evidence="2" type="ORF">BLA15945_07692</name>
</gene>
<dbReference type="Pfam" id="PF08173">
    <property type="entry name" value="YbgT_YccB"/>
    <property type="match status" value="1"/>
</dbReference>
<accession>A0A6P3BA46</accession>
<evidence type="ECO:0000256" key="1">
    <source>
        <dbReference type="SAM" id="Phobius"/>
    </source>
</evidence>
<organism evidence="2 3">
    <name type="scientific">Burkholderia lata (strain ATCC 17760 / DSM 23089 / LMG 22485 / NCIMB 9086 / R18194 / 383)</name>
    <dbReference type="NCBI Taxonomy" id="482957"/>
    <lineage>
        <taxon>Bacteria</taxon>
        <taxon>Pseudomonadati</taxon>
        <taxon>Pseudomonadota</taxon>
        <taxon>Betaproteobacteria</taxon>
        <taxon>Burkholderiales</taxon>
        <taxon>Burkholderiaceae</taxon>
        <taxon>Burkholderia</taxon>
        <taxon>Burkholderia cepacia complex</taxon>
    </lineage>
</organism>